<sequence length="667" mass="75410">MKAIVFAYHDIGCVGLKALVEAGYDIQAVFTHTDDPNENRFFSSVARVAADLDLPVFAPEDVNHPLWIERIQQLQPDIIFSFYYRNMLCDDILSSAPRGAFNLHGSLLPKYRGRAPINWALVNGETETGVTLHQMVRKADAGPIVGQHKVTISDTDTAITLHEKMREASQELLRDLLPKMKGTSLHFTPQNEAEASYYGRRTAADGEIQWHKSAFAINNLVRAVTEPYPGAFSYLGQRKLIIWRARPLDIAHEKLPGTVLSTSPLVVACGEGALEIVTGQGESGLYVQGNRLALEMGIVADVRLANKPSKTLKRRTRVLILGVNGFIGNHLTERLLRDDQYEVYGLDIGSDAISRFLNNPYFHFVEGDISIHSEWIEYHIKKCDVILPLVAIATPIEYTRNPLRVFELDFEENLKIVRDCVKYNKRIVFPSTSEVYGMCDDKEFDEDTSRLIVGPINKQRWIYSVSKQLLDRVIWAYGAKENLKFTLFRPFNWMGPRLDNLDAARIGSSRAITQLILNLVEGSPIKLVDGGAQKRCFTDIHDGIEALFRIIENHDGCCDGQIINIGNPTNEASIRELAEMLLNSFEQHELRGHFPPFAGFKDIESSAYYGKGYQDVEYRTPSIRNARRILHWQPEVALQQTVAETLDFFLRGAVLEQSETQKDDYHV</sequence>
<evidence type="ECO:0000256" key="4">
    <source>
        <dbReference type="ARBA" id="ARBA00022679"/>
    </source>
</evidence>
<protein>
    <recommendedName>
        <fullName evidence="17">Bifunctional polymyxin resistance protein ArnA</fullName>
    </recommendedName>
    <domain>
        <recommendedName>
            <fullName evidence="17">UDP-4-amino-4-deoxy-L-arabinose formyltransferase</fullName>
            <ecNumber evidence="17">2.1.2.13</ecNumber>
        </recommendedName>
        <alternativeName>
            <fullName evidence="17">ArnAFT</fullName>
        </alternativeName>
        <alternativeName>
            <fullName evidence="17">UDP-L-Ara4N formyltransferase</fullName>
        </alternativeName>
    </domain>
    <domain>
        <recommendedName>
            <fullName evidence="17">UDP-glucuronic acid oxidase, UDP-4-keto-hexauronic acid decarboxylating</fullName>
            <ecNumber evidence="17">1.1.1.305</ecNumber>
        </recommendedName>
        <alternativeName>
            <fullName evidence="17">ArnADH</fullName>
        </alternativeName>
        <alternativeName>
            <fullName evidence="17">UDP-GlcUA decarboxylase</fullName>
        </alternativeName>
        <alternativeName>
            <fullName evidence="17">UDP-glucuronic acid dehydrogenase</fullName>
        </alternativeName>
    </domain>
</protein>
<feature type="site" description="Raises pKa of active site His" evidence="17">
    <location>
        <position position="140"/>
    </location>
</feature>
<feature type="site" description="Transition state stabilizer" evidence="17">
    <location>
        <position position="102"/>
    </location>
</feature>
<evidence type="ECO:0000256" key="7">
    <source>
        <dbReference type="ARBA" id="ARBA00023027"/>
    </source>
</evidence>
<dbReference type="CDD" id="cd08702">
    <property type="entry name" value="Arna_FMT_C"/>
    <property type="match status" value="1"/>
</dbReference>
<dbReference type="GO" id="GO:0016020">
    <property type="term" value="C:membrane"/>
    <property type="evidence" value="ECO:0007669"/>
    <property type="project" value="GOC"/>
</dbReference>
<dbReference type="GO" id="GO:0009103">
    <property type="term" value="P:lipopolysaccharide biosynthetic process"/>
    <property type="evidence" value="ECO:0007669"/>
    <property type="project" value="UniProtKB-UniRule"/>
</dbReference>
<evidence type="ECO:0000313" key="21">
    <source>
        <dbReference type="EMBL" id="CRY54006.1"/>
    </source>
</evidence>
<dbReference type="InterPro" id="IPR002376">
    <property type="entry name" value="Formyl_transf_N"/>
</dbReference>
<feature type="binding site" evidence="17">
    <location>
        <begin position="432"/>
        <end position="433"/>
    </location>
    <ligand>
        <name>UDP-alpha-D-glucuronate</name>
        <dbReference type="ChEBI" id="CHEBI:58052"/>
    </ligand>
</feature>
<dbReference type="UniPathway" id="UPA00032">
    <property type="reaction ID" value="UER00492"/>
</dbReference>
<keyword evidence="3 17" id="KW-0441">Lipid A biosynthesis</keyword>
<keyword evidence="4 17" id="KW-0808">Transferase</keyword>
<evidence type="ECO:0000259" key="20">
    <source>
        <dbReference type="Pfam" id="PF02911"/>
    </source>
</evidence>
<keyword evidence="10 17" id="KW-0511">Multifunctional enzyme</keyword>
<dbReference type="SUPFAM" id="SSF51735">
    <property type="entry name" value="NAD(P)-binding Rossmann-fold domains"/>
    <property type="match status" value="1"/>
</dbReference>
<comment type="subunit">
    <text evidence="16 17">Homohexamer, formed by a dimer of trimers.</text>
</comment>
<reference evidence="22" key="1">
    <citation type="submission" date="2015-03" db="EMBL/GenBank/DDBJ databases">
        <authorList>
            <consortium name="Pathogen Informatics"/>
        </authorList>
    </citation>
    <scope>NUCLEOTIDE SEQUENCE [LARGE SCALE GENOMIC DNA]</scope>
    <source>
        <strain evidence="22">R148</strain>
    </source>
</reference>
<dbReference type="EC" id="1.1.1.305" evidence="17"/>
<dbReference type="CDD" id="cd05257">
    <property type="entry name" value="Arna_like_SDR_e"/>
    <property type="match status" value="1"/>
</dbReference>
<dbReference type="FunFam" id="3.40.50.720:FF:000197">
    <property type="entry name" value="Bifunctional polymyxin resistance protein ArnA"/>
    <property type="match status" value="1"/>
</dbReference>
<dbReference type="EMBL" id="CWJI01000001">
    <property type="protein sequence ID" value="CRY54006.1"/>
    <property type="molecule type" value="Genomic_DNA"/>
</dbReference>
<dbReference type="RefSeq" id="WP_019209861.1">
    <property type="nucleotide sequence ID" value="NZ_CWJI01000001.1"/>
</dbReference>
<evidence type="ECO:0000256" key="3">
    <source>
        <dbReference type="ARBA" id="ARBA00022556"/>
    </source>
</evidence>
<feature type="binding site" evidence="17">
    <location>
        <begin position="368"/>
        <end position="369"/>
    </location>
    <ligand>
        <name>NAD(+)</name>
        <dbReference type="ChEBI" id="CHEBI:57540"/>
    </ligand>
</feature>
<dbReference type="Proteomes" id="UP000043316">
    <property type="component" value="Unassembled WGS sequence"/>
</dbReference>
<dbReference type="SUPFAM" id="SSF50486">
    <property type="entry name" value="FMT C-terminal domain-like"/>
    <property type="match status" value="1"/>
</dbReference>
<feature type="binding site" evidence="17">
    <location>
        <position position="398"/>
    </location>
    <ligand>
        <name>UDP-alpha-D-glucuronate</name>
        <dbReference type="ChEBI" id="CHEBI:58052"/>
    </ligand>
</feature>
<name>A0A0H5MAB3_YERIN</name>
<evidence type="ECO:0000256" key="2">
    <source>
        <dbReference type="ARBA" id="ARBA00022516"/>
    </source>
</evidence>
<dbReference type="Pfam" id="PF01370">
    <property type="entry name" value="Epimerase"/>
    <property type="match status" value="1"/>
</dbReference>
<feature type="domain" description="NAD-dependent epimerase/dehydratase" evidence="19">
    <location>
        <begin position="318"/>
        <end position="566"/>
    </location>
</feature>
<feature type="binding site" evidence="17">
    <location>
        <begin position="526"/>
        <end position="535"/>
    </location>
    <ligand>
        <name>UDP-alpha-D-glucuronate</name>
        <dbReference type="ChEBI" id="CHEBI:58052"/>
    </ligand>
</feature>
<dbReference type="GO" id="GO:0099618">
    <property type="term" value="F:UDP-glucuronate dehydrogenase activity"/>
    <property type="evidence" value="ECO:0007669"/>
    <property type="project" value="UniProtKB-EC"/>
</dbReference>
<feature type="domain" description="Formyl transferase C-terminal" evidence="20">
    <location>
        <begin position="202"/>
        <end position="284"/>
    </location>
</feature>
<evidence type="ECO:0000256" key="6">
    <source>
        <dbReference type="ARBA" id="ARBA00023002"/>
    </source>
</evidence>
<keyword evidence="7 17" id="KW-0520">NAD</keyword>
<dbReference type="GO" id="GO:0099619">
    <property type="term" value="F:UDP-4-amino-4-deoxy-L-arabinose formyltransferase activity"/>
    <property type="evidence" value="ECO:0007669"/>
    <property type="project" value="UniProtKB-EC"/>
</dbReference>
<dbReference type="InterPro" id="IPR021168">
    <property type="entry name" value="Bifun_polymyxin_resist_ArnA"/>
</dbReference>
<comment type="similarity">
    <text evidence="14 17">In the C-terminal section; belongs to the NAD(P)-dependent epimerase/dehydratase family. UDP-glucuronic acid decarboxylase subfamily.</text>
</comment>
<dbReference type="InterPro" id="IPR036477">
    <property type="entry name" value="Formyl_transf_N_sf"/>
</dbReference>
<keyword evidence="5 17" id="KW-0448">Lipopolysaccharide biosynthesis</keyword>
<dbReference type="PANTHER" id="PTHR43245:SF13">
    <property type="entry name" value="UDP-D-APIOSE_UDP-D-XYLOSE SYNTHASE 2"/>
    <property type="match status" value="1"/>
</dbReference>
<evidence type="ECO:0000259" key="19">
    <source>
        <dbReference type="Pfam" id="PF01370"/>
    </source>
</evidence>
<dbReference type="NCBIfam" id="NF008872">
    <property type="entry name" value="PRK11908.1"/>
    <property type="match status" value="1"/>
</dbReference>
<feature type="binding site" evidence="17">
    <location>
        <position position="393"/>
    </location>
    <ligand>
        <name>UDP-alpha-D-glucuronate</name>
        <dbReference type="ChEBI" id="CHEBI:58052"/>
    </ligand>
</feature>
<evidence type="ECO:0000256" key="1">
    <source>
        <dbReference type="ARBA" id="ARBA00004756"/>
    </source>
</evidence>
<dbReference type="InterPro" id="IPR005793">
    <property type="entry name" value="Formyl_trans_C"/>
</dbReference>
<evidence type="ECO:0000259" key="18">
    <source>
        <dbReference type="Pfam" id="PF00551"/>
    </source>
</evidence>
<dbReference type="PIRSF" id="PIRSF036506">
    <property type="entry name" value="Bifun_polymyxin_resist_ArnA"/>
    <property type="match status" value="1"/>
</dbReference>
<comment type="caution">
    <text evidence="17">Lacks conserved residue(s) required for the propagation of feature annotation.</text>
</comment>
<dbReference type="GO" id="GO:0046677">
    <property type="term" value="P:response to antibiotic"/>
    <property type="evidence" value="ECO:0007669"/>
    <property type="project" value="UniProtKB-KW"/>
</dbReference>
<evidence type="ECO:0000256" key="17">
    <source>
        <dbReference type="HAMAP-Rule" id="MF_01166"/>
    </source>
</evidence>
<dbReference type="AlphaFoldDB" id="A0A0H5MAB3"/>
<feature type="binding site" evidence="17">
    <location>
        <position position="114"/>
    </location>
    <ligand>
        <name>(6R)-10-formyltetrahydrofolate</name>
        <dbReference type="ChEBI" id="CHEBI:195366"/>
    </ligand>
</feature>
<dbReference type="Pfam" id="PF00551">
    <property type="entry name" value="Formyl_trans_N"/>
    <property type="match status" value="1"/>
</dbReference>
<feature type="active site" description="Proton donor; for formyltransferase activity" evidence="17">
    <location>
        <position position="104"/>
    </location>
</feature>
<feature type="region of interest" description="Formyltransferase ArnAFT" evidence="17">
    <location>
        <begin position="1"/>
        <end position="304"/>
    </location>
</feature>
<evidence type="ECO:0000256" key="11">
    <source>
        <dbReference type="ARBA" id="ARBA00059105"/>
    </source>
</evidence>
<accession>A0A0H5MAB3</accession>
<dbReference type="GO" id="GO:0009245">
    <property type="term" value="P:lipid A biosynthetic process"/>
    <property type="evidence" value="ECO:0007669"/>
    <property type="project" value="UniProtKB-KW"/>
</dbReference>
<proteinExistence type="inferred from homology"/>
<organism evidence="21 22">
    <name type="scientific">Yersinia intermedia</name>
    <dbReference type="NCBI Taxonomy" id="631"/>
    <lineage>
        <taxon>Bacteria</taxon>
        <taxon>Pseudomonadati</taxon>
        <taxon>Pseudomonadota</taxon>
        <taxon>Gammaproteobacteria</taxon>
        <taxon>Enterobacterales</taxon>
        <taxon>Yersiniaceae</taxon>
        <taxon>Yersinia</taxon>
    </lineage>
</organism>
<dbReference type="InterPro" id="IPR011034">
    <property type="entry name" value="Formyl_transferase-like_C_sf"/>
</dbReference>
<dbReference type="NCBIfam" id="NF005414">
    <property type="entry name" value="PRK06988.1"/>
    <property type="match status" value="1"/>
</dbReference>
<evidence type="ECO:0000256" key="12">
    <source>
        <dbReference type="ARBA" id="ARBA00060566"/>
    </source>
</evidence>
<feature type="domain" description="Formyl transferase N-terminal" evidence="18">
    <location>
        <begin position="25"/>
        <end position="174"/>
    </location>
</feature>
<evidence type="ECO:0000256" key="13">
    <source>
        <dbReference type="ARBA" id="ARBA00060576"/>
    </source>
</evidence>
<feature type="active site" description="Proton acceptor; for decarboxylase activity" evidence="17">
    <location>
        <position position="434"/>
    </location>
</feature>
<dbReference type="Pfam" id="PF02911">
    <property type="entry name" value="Formyl_trans_C"/>
    <property type="match status" value="1"/>
</dbReference>
<comment type="pathway">
    <text evidence="13 17">Nucleotide-sugar biosynthesis; UDP-4-deoxy-4-formamido-beta-L-arabinose biosynthesis; UDP-4-deoxy-4-formamido-beta-L-arabinose from UDP-alpha-D-glucuronate: step 1/3.</text>
</comment>
<comment type="pathway">
    <text evidence="12 17">Nucleotide-sugar biosynthesis; UDP-4-deoxy-4-formamido-beta-L-arabinose biosynthesis; UDP-4-deoxy-4-formamido-beta-L-arabinose from UDP-alpha-D-glucuronate: step 3/3.</text>
</comment>
<keyword evidence="9 17" id="KW-0046">Antibiotic resistance</keyword>
<comment type="similarity">
    <text evidence="15 17">In the N-terminal section; belongs to the Fmt family. UDP-L-Ara4N formyltransferase subfamily.</text>
</comment>
<dbReference type="Gene3D" id="3.40.50.720">
    <property type="entry name" value="NAD(P)-binding Rossmann-like Domain"/>
    <property type="match status" value="1"/>
</dbReference>
<evidence type="ECO:0000256" key="8">
    <source>
        <dbReference type="ARBA" id="ARBA00023098"/>
    </source>
</evidence>
<dbReference type="InterPro" id="IPR050177">
    <property type="entry name" value="Lipid_A_modif_metabolic_enz"/>
</dbReference>
<dbReference type="Gene3D" id="3.40.50.12230">
    <property type="match status" value="1"/>
</dbReference>
<evidence type="ECO:0000313" key="22">
    <source>
        <dbReference type="Proteomes" id="UP000043316"/>
    </source>
</evidence>
<evidence type="ECO:0000256" key="14">
    <source>
        <dbReference type="ARBA" id="ARBA00060910"/>
    </source>
</evidence>
<feature type="binding site" evidence="17">
    <location>
        <position position="347"/>
    </location>
    <ligand>
        <name>NAD(+)</name>
        <dbReference type="ChEBI" id="CHEBI:57540"/>
    </ligand>
</feature>
<feature type="binding site" evidence="17">
    <location>
        <begin position="136"/>
        <end position="140"/>
    </location>
    <ligand>
        <name>(6R)-10-formyltetrahydrofolate</name>
        <dbReference type="ChEBI" id="CHEBI:195366"/>
    </ligand>
</feature>
<dbReference type="SUPFAM" id="SSF53328">
    <property type="entry name" value="Formyltransferase"/>
    <property type="match status" value="1"/>
</dbReference>
<keyword evidence="6 17" id="KW-0560">Oxidoreductase</keyword>
<feature type="binding site" evidence="17">
    <location>
        <position position="492"/>
    </location>
    <ligand>
        <name>UDP-alpha-D-glucuronate</name>
        <dbReference type="ChEBI" id="CHEBI:58052"/>
    </ligand>
</feature>
<comment type="catalytic activity">
    <reaction evidence="17">
        <text>UDP-4-amino-4-deoxy-beta-L-arabinose + (6R)-10-formyltetrahydrofolate = UDP-4-deoxy-4-formamido-beta-L-arabinose + (6S)-5,6,7,8-tetrahydrofolate + H(+)</text>
        <dbReference type="Rhea" id="RHEA:24706"/>
        <dbReference type="ChEBI" id="CHEBI:15378"/>
        <dbReference type="ChEBI" id="CHEBI:57453"/>
        <dbReference type="ChEBI" id="CHEBI:58708"/>
        <dbReference type="ChEBI" id="CHEBI:58709"/>
        <dbReference type="ChEBI" id="CHEBI:195366"/>
        <dbReference type="EC" id="2.1.2.13"/>
    </reaction>
</comment>
<evidence type="ECO:0000256" key="16">
    <source>
        <dbReference type="ARBA" id="ARBA00063233"/>
    </source>
</evidence>
<comment type="function">
    <text evidence="11 17">Bifunctional enzyme that catalyzes the oxidative decarboxylation of UDP-glucuronic acid (UDP-GlcUA) to UDP-4-keto-arabinose (UDP-Ara4O) and the addition of a formyl group to UDP-4-amino-4-deoxy-L-arabinose (UDP-L-Ara4N) to form UDP-L-4-formamido-arabinose (UDP-L-Ara4FN). The modified arabinose is attached to lipid A and is required for resistance to polymyxin and cationic antimicrobial peptides.</text>
</comment>
<gene>
    <name evidence="17 21" type="primary">arnA</name>
    <name evidence="21" type="ORF">ERS008476_00917</name>
</gene>
<comment type="pathway">
    <text evidence="1 17">Bacterial outer membrane biogenesis; lipopolysaccharide biosynthesis.</text>
</comment>
<evidence type="ECO:0000256" key="10">
    <source>
        <dbReference type="ARBA" id="ARBA00023268"/>
    </source>
</evidence>
<dbReference type="NCBIfam" id="NF005998">
    <property type="entry name" value="PRK08125.1"/>
    <property type="match status" value="1"/>
</dbReference>
<dbReference type="GeneID" id="61814501"/>
<feature type="region of interest" description="Dehydrogenase ArnADH" evidence="17">
    <location>
        <begin position="314"/>
        <end position="667"/>
    </location>
</feature>
<dbReference type="InterPro" id="IPR001509">
    <property type="entry name" value="Epimerase_deHydtase"/>
</dbReference>
<dbReference type="InterPro" id="IPR045869">
    <property type="entry name" value="Arna-like_SDR_e"/>
</dbReference>
<evidence type="ECO:0000256" key="5">
    <source>
        <dbReference type="ARBA" id="ARBA00022985"/>
    </source>
</evidence>
<keyword evidence="8 17" id="KW-0443">Lipid metabolism</keyword>
<comment type="catalytic activity">
    <reaction evidence="17">
        <text>UDP-alpha-D-glucuronate + NAD(+) = UDP-beta-L-threo-pentopyranos-4-ulose + CO2 + NADH</text>
        <dbReference type="Rhea" id="RHEA:24702"/>
        <dbReference type="ChEBI" id="CHEBI:16526"/>
        <dbReference type="ChEBI" id="CHEBI:57540"/>
        <dbReference type="ChEBI" id="CHEBI:57945"/>
        <dbReference type="ChEBI" id="CHEBI:58052"/>
        <dbReference type="ChEBI" id="CHEBI:58710"/>
        <dbReference type="EC" id="1.1.1.305"/>
    </reaction>
</comment>
<keyword evidence="2 17" id="KW-0444">Lipid biosynthesis</keyword>
<dbReference type="UniPathway" id="UPA00030"/>
<evidence type="ECO:0000256" key="9">
    <source>
        <dbReference type="ARBA" id="ARBA00023251"/>
    </source>
</evidence>
<feature type="active site" description="Proton donor; for decarboxylase activity" evidence="17">
    <location>
        <position position="619"/>
    </location>
</feature>
<dbReference type="InterPro" id="IPR036291">
    <property type="entry name" value="NAD(P)-bd_dom_sf"/>
</dbReference>
<feature type="binding site" evidence="17">
    <location>
        <position position="460"/>
    </location>
    <ligand>
        <name>UDP-alpha-D-glucuronate</name>
        <dbReference type="ChEBI" id="CHEBI:58052"/>
    </ligand>
</feature>
<evidence type="ECO:0000256" key="15">
    <source>
        <dbReference type="ARBA" id="ARBA00061216"/>
    </source>
</evidence>
<dbReference type="PANTHER" id="PTHR43245">
    <property type="entry name" value="BIFUNCTIONAL POLYMYXIN RESISTANCE PROTEIN ARNA"/>
    <property type="match status" value="1"/>
</dbReference>
<dbReference type="HAMAP" id="MF_01166">
    <property type="entry name" value="ArnA"/>
    <property type="match status" value="1"/>
</dbReference>
<dbReference type="EC" id="2.1.2.13" evidence="17"/>
<dbReference type="GO" id="GO:0016831">
    <property type="term" value="F:carboxy-lyase activity"/>
    <property type="evidence" value="ECO:0007669"/>
    <property type="project" value="InterPro"/>
</dbReference>
<feature type="binding site" evidence="17">
    <location>
        <position position="613"/>
    </location>
    <ligand>
        <name>UDP-alpha-D-glucuronate</name>
        <dbReference type="ChEBI" id="CHEBI:58052"/>
    </ligand>
</feature>